<organism evidence="3 4">
    <name type="scientific">Nocardia callitridis</name>
    <dbReference type="NCBI Taxonomy" id="648753"/>
    <lineage>
        <taxon>Bacteria</taxon>
        <taxon>Bacillati</taxon>
        <taxon>Actinomycetota</taxon>
        <taxon>Actinomycetes</taxon>
        <taxon>Mycobacteriales</taxon>
        <taxon>Nocardiaceae</taxon>
        <taxon>Nocardia</taxon>
    </lineage>
</organism>
<keyword evidence="4" id="KW-1185">Reference proteome</keyword>
<comment type="caution">
    <text evidence="3">The sequence shown here is derived from an EMBL/GenBank/DDBJ whole genome shotgun (WGS) entry which is preliminary data.</text>
</comment>
<dbReference type="EMBL" id="BAABJM010000003">
    <property type="protein sequence ID" value="GAA5059115.1"/>
    <property type="molecule type" value="Genomic_DNA"/>
</dbReference>
<evidence type="ECO:0000313" key="4">
    <source>
        <dbReference type="Proteomes" id="UP001500603"/>
    </source>
</evidence>
<protein>
    <recommendedName>
        <fullName evidence="2">T6SS Phospholipase effector Tle1-like catalytic domain-containing protein</fullName>
    </recommendedName>
</protein>
<dbReference type="Proteomes" id="UP001500603">
    <property type="component" value="Unassembled WGS sequence"/>
</dbReference>
<reference evidence="4" key="1">
    <citation type="journal article" date="2019" name="Int. J. Syst. Evol. Microbiol.">
        <title>The Global Catalogue of Microorganisms (GCM) 10K type strain sequencing project: providing services to taxonomists for standard genome sequencing and annotation.</title>
        <authorList>
            <consortium name="The Broad Institute Genomics Platform"/>
            <consortium name="The Broad Institute Genome Sequencing Center for Infectious Disease"/>
            <person name="Wu L."/>
            <person name="Ma J."/>
        </authorList>
    </citation>
    <scope>NUCLEOTIDE SEQUENCE [LARGE SCALE GENOMIC DNA]</scope>
    <source>
        <strain evidence="4">JCM 18298</strain>
    </source>
</reference>
<feature type="domain" description="T6SS Phospholipase effector Tle1-like catalytic" evidence="2">
    <location>
        <begin position="2"/>
        <end position="265"/>
    </location>
</feature>
<feature type="region of interest" description="Disordered" evidence="1">
    <location>
        <begin position="403"/>
        <end position="460"/>
    </location>
</feature>
<name>A0ABP9KHM7_9NOCA</name>
<dbReference type="RefSeq" id="WP_345496984.1">
    <property type="nucleotide sequence ID" value="NZ_BAABJM010000003.1"/>
</dbReference>
<dbReference type="Pfam" id="PF09994">
    <property type="entry name" value="T6SS_Tle1-like_cat"/>
    <property type="match status" value="1"/>
</dbReference>
<dbReference type="InterPro" id="IPR018712">
    <property type="entry name" value="Tle1-like_cat"/>
</dbReference>
<accession>A0ABP9KHM7</accession>
<proteinExistence type="predicted"/>
<feature type="compositionally biased region" description="Basic and acidic residues" evidence="1">
    <location>
        <begin position="406"/>
        <end position="422"/>
    </location>
</feature>
<feature type="compositionally biased region" description="Basic and acidic residues" evidence="1">
    <location>
        <begin position="429"/>
        <end position="443"/>
    </location>
</feature>
<dbReference type="PANTHER" id="PTHR33840:SF1">
    <property type="entry name" value="TLE1 PHOSPHOLIPASE DOMAIN-CONTAINING PROTEIN"/>
    <property type="match status" value="1"/>
</dbReference>
<gene>
    <name evidence="3" type="ORF">GCM10023318_39240</name>
</gene>
<sequence length="460" mass="51389">MKRLVVCCDGTWKAESSSAVSNIIKIAQTITPQATGPDGAVIHQWVNYVSGPGARGFLADRLMGGAFGLGLDANLSSAYWHLSLNWEPGDEIYIFGFSRGAFTARSLAGLIARIGIMTPEAMIDGKYPDAMRIHHQKPPADGSTPPEWVEFRSQHCRYPAKIDFLGVFDTVGALGVPGLSSLRYRFHDVKLGSNVYCARQALAIDERRRNFEPCLWQVPVEPNIKYRRGFDRVKQVWFEGVHSDIGGGYAECGLADITLHWMVREAESVGLSFDRQRLAWLRDNCADAGADHLRCHGSLGPAYRALNLLRTLRSPRSERFYLDSWRRLEAPKDRAVRLASSVRHGNRYRPDNLGRWRTELGGGFPEDIIEPVTSTSVLDEERGDDPVGLDVVADVGVRRGTATVERIGERRGDRERRAERRSPTRSPHQQRDRQPVEQRREPDSTTPRPPGESIGPLAIG</sequence>
<dbReference type="PANTHER" id="PTHR33840">
    <property type="match status" value="1"/>
</dbReference>
<evidence type="ECO:0000256" key="1">
    <source>
        <dbReference type="SAM" id="MobiDB-lite"/>
    </source>
</evidence>
<evidence type="ECO:0000313" key="3">
    <source>
        <dbReference type="EMBL" id="GAA5059115.1"/>
    </source>
</evidence>
<evidence type="ECO:0000259" key="2">
    <source>
        <dbReference type="Pfam" id="PF09994"/>
    </source>
</evidence>